<evidence type="ECO:0000313" key="2">
    <source>
        <dbReference type="Proteomes" id="UP001218638"/>
    </source>
</evidence>
<sequence>MQFSSFRHGLTFGLGLVVAATSLWAKPSIEEQRDKVRDMRDDVLAELYETKPEAQARIKKAAGYAVFSNVGINVIFASFAGGHGMVVDQRGHETFMKMGSAGLGLGLGVKDFRGVFVFYDQAKLNAFVETGWDFSAQADAAAKSDTKGGQAAFAGNIAEGVEVYQFTKNGLALQATLQGTKYWRDAALN</sequence>
<keyword evidence="2" id="KW-1185">Reference proteome</keyword>
<dbReference type="AlphaFoldDB" id="A0AAE9ZUE1"/>
<dbReference type="RefSeq" id="WP_330930881.1">
    <property type="nucleotide sequence ID" value="NZ_CP119075.1"/>
</dbReference>
<dbReference type="Proteomes" id="UP001218638">
    <property type="component" value="Chromosome"/>
</dbReference>
<name>A0AAE9ZUE1_9BACT</name>
<organism evidence="1 2">
    <name type="scientific">Synoicihabitans lomoniglobus</name>
    <dbReference type="NCBI Taxonomy" id="2909285"/>
    <lineage>
        <taxon>Bacteria</taxon>
        <taxon>Pseudomonadati</taxon>
        <taxon>Verrucomicrobiota</taxon>
        <taxon>Opitutia</taxon>
        <taxon>Opitutales</taxon>
        <taxon>Opitutaceae</taxon>
        <taxon>Synoicihabitans</taxon>
    </lineage>
</organism>
<dbReference type="KEGG" id="slom:PXH66_19270"/>
<dbReference type="EMBL" id="CP119075">
    <property type="protein sequence ID" value="WED64486.1"/>
    <property type="molecule type" value="Genomic_DNA"/>
</dbReference>
<protein>
    <recommendedName>
        <fullName evidence="3">Ysc84 actin-binding domain-containing protein</fullName>
    </recommendedName>
</protein>
<proteinExistence type="predicted"/>
<gene>
    <name evidence="1" type="ORF">PXH66_19270</name>
</gene>
<evidence type="ECO:0000313" key="1">
    <source>
        <dbReference type="EMBL" id="WED64486.1"/>
    </source>
</evidence>
<accession>A0AAE9ZUE1</accession>
<reference evidence="1" key="1">
    <citation type="submission" date="2023-03" db="EMBL/GenBank/DDBJ databases">
        <title>Lomoglobus Profundus gen. nov., sp. nov., a novel member of the phylum Verrucomicrobia, isolated from deep-marine sediment of South China Sea.</title>
        <authorList>
            <person name="Ahmad T."/>
            <person name="Ishaq S.E."/>
            <person name="Wang F."/>
        </authorList>
    </citation>
    <scope>NUCLEOTIDE SEQUENCE</scope>
    <source>
        <strain evidence="1">LMO-M01</strain>
    </source>
</reference>
<evidence type="ECO:0008006" key="3">
    <source>
        <dbReference type="Google" id="ProtNLM"/>
    </source>
</evidence>